<evidence type="ECO:0000313" key="1">
    <source>
        <dbReference type="EMBL" id="TWT77733.1"/>
    </source>
</evidence>
<reference evidence="1 2" key="1">
    <citation type="submission" date="2019-02" db="EMBL/GenBank/DDBJ databases">
        <title>Deep-cultivation of Planctomycetes and their phenomic and genomic characterization uncovers novel biology.</title>
        <authorList>
            <person name="Wiegand S."/>
            <person name="Jogler M."/>
            <person name="Boedeker C."/>
            <person name="Pinto D."/>
            <person name="Vollmers J."/>
            <person name="Rivas-Marin E."/>
            <person name="Kohn T."/>
            <person name="Peeters S.H."/>
            <person name="Heuer A."/>
            <person name="Rast P."/>
            <person name="Oberbeckmann S."/>
            <person name="Bunk B."/>
            <person name="Jeske O."/>
            <person name="Meyerdierks A."/>
            <person name="Storesund J.E."/>
            <person name="Kallscheuer N."/>
            <person name="Luecker S."/>
            <person name="Lage O.M."/>
            <person name="Pohl T."/>
            <person name="Merkel B.J."/>
            <person name="Hornburger P."/>
            <person name="Mueller R.-W."/>
            <person name="Bruemmer F."/>
            <person name="Labrenz M."/>
            <person name="Spormann A.M."/>
            <person name="Op Den Camp H."/>
            <person name="Overmann J."/>
            <person name="Amann R."/>
            <person name="Jetten M.S.M."/>
            <person name="Mascher T."/>
            <person name="Medema M.H."/>
            <person name="Devos D.P."/>
            <person name="Kaster A.-K."/>
            <person name="Ovreas L."/>
            <person name="Rohde M."/>
            <person name="Galperin M.Y."/>
            <person name="Jogler C."/>
        </authorList>
    </citation>
    <scope>NUCLEOTIDE SEQUENCE [LARGE SCALE GENOMIC DNA]</scope>
    <source>
        <strain evidence="1 2">Pla123a</strain>
    </source>
</reference>
<name>A0A5C5YSG3_9BACT</name>
<dbReference type="OrthoDB" id="9931277at2"/>
<dbReference type="Proteomes" id="UP000318478">
    <property type="component" value="Unassembled WGS sequence"/>
</dbReference>
<organism evidence="1 2">
    <name type="scientific">Posidoniimonas polymericola</name>
    <dbReference type="NCBI Taxonomy" id="2528002"/>
    <lineage>
        <taxon>Bacteria</taxon>
        <taxon>Pseudomonadati</taxon>
        <taxon>Planctomycetota</taxon>
        <taxon>Planctomycetia</taxon>
        <taxon>Pirellulales</taxon>
        <taxon>Lacipirellulaceae</taxon>
        <taxon>Posidoniimonas</taxon>
    </lineage>
</organism>
<keyword evidence="2" id="KW-1185">Reference proteome</keyword>
<dbReference type="RefSeq" id="WP_146585506.1">
    <property type="nucleotide sequence ID" value="NZ_SJPO01000003.1"/>
</dbReference>
<accession>A0A5C5YSG3</accession>
<comment type="caution">
    <text evidence="1">The sequence shown here is derived from an EMBL/GenBank/DDBJ whole genome shotgun (WGS) entry which is preliminary data.</text>
</comment>
<dbReference type="EMBL" id="SJPO01000003">
    <property type="protein sequence ID" value="TWT77733.1"/>
    <property type="molecule type" value="Genomic_DNA"/>
</dbReference>
<dbReference type="AlphaFoldDB" id="A0A5C5YSG3"/>
<proteinExistence type="predicted"/>
<evidence type="ECO:0000313" key="2">
    <source>
        <dbReference type="Proteomes" id="UP000318478"/>
    </source>
</evidence>
<protein>
    <submittedName>
        <fullName evidence="1">Uncharacterized protein</fullName>
    </submittedName>
</protein>
<gene>
    <name evidence="1" type="ORF">Pla123a_15290</name>
</gene>
<sequence length="165" mass="18337">MTDPSWLLIDEQGERWTAAVAARLRREPGPRPLVRRVSPLPVNDIAAHAAVFVAIELRRDNALAALRQLQDLRRRPNLAAAALISATSIADPLARDDLGLAALEAGACLTVDSPRRLAPLLSAVRRSLDLASRDLERRLSASDHMWPTERVWRRLPWQAEPWPVG</sequence>